<proteinExistence type="predicted"/>
<organism evidence="1 2">
    <name type="scientific">Virgibacillus natechei</name>
    <dbReference type="NCBI Taxonomy" id="1216297"/>
    <lineage>
        <taxon>Bacteria</taxon>
        <taxon>Bacillati</taxon>
        <taxon>Bacillota</taxon>
        <taxon>Bacilli</taxon>
        <taxon>Bacillales</taxon>
        <taxon>Bacillaceae</taxon>
        <taxon>Virgibacillus</taxon>
    </lineage>
</organism>
<name>A0ABS4IL97_9BACI</name>
<dbReference type="RefSeq" id="WP_209464744.1">
    <property type="nucleotide sequence ID" value="NZ_CP110224.1"/>
</dbReference>
<keyword evidence="2" id="KW-1185">Reference proteome</keyword>
<dbReference type="Proteomes" id="UP001519345">
    <property type="component" value="Unassembled WGS sequence"/>
</dbReference>
<dbReference type="EMBL" id="JAGGKX010000034">
    <property type="protein sequence ID" value="MBP1971734.1"/>
    <property type="molecule type" value="Genomic_DNA"/>
</dbReference>
<sequence length="132" mass="15247">MDKRTLVENDFRNGENLILALDNENFAVHSALWLFDTERDSWRLIIASEKVDHSGPKKAYEGIYKVINILKKEEENFTITLDNISVVSPFHELIKDIGTTIQTGVESIAGIRCSRNTINNHYIEDAYIYRMQ</sequence>
<accession>A0ABS4IL97</accession>
<evidence type="ECO:0000313" key="2">
    <source>
        <dbReference type="Proteomes" id="UP001519345"/>
    </source>
</evidence>
<reference evidence="1 2" key="1">
    <citation type="submission" date="2021-03" db="EMBL/GenBank/DDBJ databases">
        <title>Genomic Encyclopedia of Type Strains, Phase IV (KMG-IV): sequencing the most valuable type-strain genomes for metagenomic binning, comparative biology and taxonomic classification.</title>
        <authorList>
            <person name="Goeker M."/>
        </authorList>
    </citation>
    <scope>NUCLEOTIDE SEQUENCE [LARGE SCALE GENOMIC DNA]</scope>
    <source>
        <strain evidence="1 2">DSM 25609</strain>
    </source>
</reference>
<evidence type="ECO:0000313" key="1">
    <source>
        <dbReference type="EMBL" id="MBP1971734.1"/>
    </source>
</evidence>
<comment type="caution">
    <text evidence="1">The sequence shown here is derived from an EMBL/GenBank/DDBJ whole genome shotgun (WGS) entry which is preliminary data.</text>
</comment>
<gene>
    <name evidence="1" type="ORF">J2Z83_003889</name>
</gene>
<protein>
    <submittedName>
        <fullName evidence="1">Uncharacterized protein</fullName>
    </submittedName>
</protein>